<keyword evidence="2" id="KW-0732">Signal</keyword>
<sequence length="204" mass="24512">MLMKILFMILETVLISFTITPPSYRTYDIFIDGFFNNIFYNFYVPISLFTVIILSLWYMVVMVYQSTTTKKFSEWSNLDLIIFPMITTGALLRIYCYKVITSECFKCNDNKVISSGPYSCIRHPLYTGYVMIILGRLYLCWVLHNLIPLWVQKYFWVVLGIDIWFLTFGLYNRVFSEEQILASKFERQWREYSKNKKRFIPYVF</sequence>
<accession>A0A397G0W8</accession>
<reference evidence="3 4" key="1">
    <citation type="submission" date="2018-08" db="EMBL/GenBank/DDBJ databases">
        <title>Genome and evolution of the arbuscular mycorrhizal fungus Diversispora epigaea (formerly Glomus versiforme) and its bacterial endosymbionts.</title>
        <authorList>
            <person name="Sun X."/>
            <person name="Fei Z."/>
            <person name="Harrison M."/>
        </authorList>
    </citation>
    <scope>NUCLEOTIDE SEQUENCE [LARGE SCALE GENOMIC DNA]</scope>
    <source>
        <strain evidence="3 4">IT104</strain>
    </source>
</reference>
<keyword evidence="1" id="KW-1133">Transmembrane helix</keyword>
<feature type="transmembrane region" description="Helical" evidence="1">
    <location>
        <begin position="153"/>
        <end position="171"/>
    </location>
</feature>
<feature type="transmembrane region" description="Helical" evidence="1">
    <location>
        <begin position="42"/>
        <end position="64"/>
    </location>
</feature>
<keyword evidence="1" id="KW-0472">Membrane</keyword>
<feature type="transmembrane region" description="Helical" evidence="1">
    <location>
        <begin position="126"/>
        <end position="147"/>
    </location>
</feature>
<comment type="caution">
    <text evidence="3">The sequence shown here is derived from an EMBL/GenBank/DDBJ whole genome shotgun (WGS) entry which is preliminary data.</text>
</comment>
<proteinExistence type="predicted"/>
<organism evidence="3 4">
    <name type="scientific">Diversispora epigaea</name>
    <dbReference type="NCBI Taxonomy" id="1348612"/>
    <lineage>
        <taxon>Eukaryota</taxon>
        <taxon>Fungi</taxon>
        <taxon>Fungi incertae sedis</taxon>
        <taxon>Mucoromycota</taxon>
        <taxon>Glomeromycotina</taxon>
        <taxon>Glomeromycetes</taxon>
        <taxon>Diversisporales</taxon>
        <taxon>Diversisporaceae</taxon>
        <taxon>Diversispora</taxon>
    </lineage>
</organism>
<dbReference type="EMBL" id="PQFF01000570">
    <property type="protein sequence ID" value="RHZ44585.1"/>
    <property type="molecule type" value="Genomic_DNA"/>
</dbReference>
<gene>
    <name evidence="3" type="ORF">Glove_718g27</name>
</gene>
<evidence type="ECO:0000256" key="2">
    <source>
        <dbReference type="SAM" id="SignalP"/>
    </source>
</evidence>
<evidence type="ECO:0000256" key="1">
    <source>
        <dbReference type="SAM" id="Phobius"/>
    </source>
</evidence>
<keyword evidence="4" id="KW-1185">Reference proteome</keyword>
<name>A0A397G0W8_9GLOM</name>
<dbReference type="OrthoDB" id="422086at2759"/>
<protein>
    <submittedName>
        <fullName evidence="3">Uncharacterized protein</fullName>
    </submittedName>
</protein>
<dbReference type="Gene3D" id="1.20.120.1630">
    <property type="match status" value="1"/>
</dbReference>
<dbReference type="Proteomes" id="UP000266861">
    <property type="component" value="Unassembled WGS sequence"/>
</dbReference>
<evidence type="ECO:0000313" key="3">
    <source>
        <dbReference type="EMBL" id="RHZ44585.1"/>
    </source>
</evidence>
<feature type="signal peptide" evidence="2">
    <location>
        <begin position="1"/>
        <end position="18"/>
    </location>
</feature>
<keyword evidence="1" id="KW-0812">Transmembrane</keyword>
<dbReference type="STRING" id="1348612.A0A397G0W8"/>
<feature type="chain" id="PRO_5017181084" evidence="2">
    <location>
        <begin position="19"/>
        <end position="204"/>
    </location>
</feature>
<dbReference type="AlphaFoldDB" id="A0A397G0W8"/>
<evidence type="ECO:0000313" key="4">
    <source>
        <dbReference type="Proteomes" id="UP000266861"/>
    </source>
</evidence>